<dbReference type="EMBL" id="FNAK01000001">
    <property type="protein sequence ID" value="SDD29074.1"/>
    <property type="molecule type" value="Genomic_DNA"/>
</dbReference>
<dbReference type="Gene3D" id="2.50.20.10">
    <property type="entry name" value="Lipoprotein localisation LolA/LolB/LppX"/>
    <property type="match status" value="1"/>
</dbReference>
<dbReference type="InterPro" id="IPR029046">
    <property type="entry name" value="LolA/LolB/LppX"/>
</dbReference>
<name>A0A1G6TJN1_9PROT</name>
<keyword evidence="3" id="KW-0449">Lipoprotein</keyword>
<dbReference type="SUPFAM" id="SSF89392">
    <property type="entry name" value="Prokaryotic lipoproteins and lipoprotein localization factors"/>
    <property type="match status" value="1"/>
</dbReference>
<evidence type="ECO:0000313" key="4">
    <source>
        <dbReference type="Proteomes" id="UP000183685"/>
    </source>
</evidence>
<proteinExistence type="predicted"/>
<dbReference type="CDD" id="cd16325">
    <property type="entry name" value="LolA"/>
    <property type="match status" value="1"/>
</dbReference>
<sequence length="226" mass="25368">MRSLPLFGVYLALLAPAAVAQDTALPPLEEQTVIEDQSLKALRQVQDYMDGVETLEAEFRQHAPNGNIATGRLYLERPGYVRFDYTDETPFLIVADGKTLNFVDYEIGQVTKWPLKKTPLRALLGGSVDLASLQAHIEMGRPGFEDLILLSARDPENPEQGEITLNFMPDDSMPTGLRLLGWQVLDAKGEITQLTLTDQKVNTALDDALWTFEDPRGLTKRRRTRR</sequence>
<dbReference type="STRING" id="637679.GCA_001550055_00635"/>
<evidence type="ECO:0000256" key="2">
    <source>
        <dbReference type="SAM" id="SignalP"/>
    </source>
</evidence>
<keyword evidence="1 2" id="KW-0732">Signal</keyword>
<dbReference type="AlphaFoldDB" id="A0A1G6TJN1"/>
<protein>
    <submittedName>
        <fullName evidence="3">Outer membrane lipoprotein-sorting protein</fullName>
    </submittedName>
</protein>
<dbReference type="Pfam" id="PF03548">
    <property type="entry name" value="LolA"/>
    <property type="match status" value="1"/>
</dbReference>
<keyword evidence="4" id="KW-1185">Reference proteome</keyword>
<dbReference type="PANTHER" id="PTHR35869">
    <property type="entry name" value="OUTER-MEMBRANE LIPOPROTEIN CARRIER PROTEIN"/>
    <property type="match status" value="1"/>
</dbReference>
<feature type="signal peptide" evidence="2">
    <location>
        <begin position="1"/>
        <end position="20"/>
    </location>
</feature>
<gene>
    <name evidence="3" type="ORF">SAMN04488071_0254</name>
</gene>
<feature type="chain" id="PRO_5010157958" evidence="2">
    <location>
        <begin position="21"/>
        <end position="226"/>
    </location>
</feature>
<dbReference type="RefSeq" id="WP_082714758.1">
    <property type="nucleotide sequence ID" value="NZ_FNAK01000001.1"/>
</dbReference>
<dbReference type="InterPro" id="IPR004564">
    <property type="entry name" value="OM_lipoprot_carrier_LolA-like"/>
</dbReference>
<organism evidence="3 4">
    <name type="scientific">Kordiimonas lacus</name>
    <dbReference type="NCBI Taxonomy" id="637679"/>
    <lineage>
        <taxon>Bacteria</taxon>
        <taxon>Pseudomonadati</taxon>
        <taxon>Pseudomonadota</taxon>
        <taxon>Alphaproteobacteria</taxon>
        <taxon>Kordiimonadales</taxon>
        <taxon>Kordiimonadaceae</taxon>
        <taxon>Kordiimonas</taxon>
    </lineage>
</organism>
<accession>A0A1G6TJN1</accession>
<evidence type="ECO:0000313" key="3">
    <source>
        <dbReference type="EMBL" id="SDD29074.1"/>
    </source>
</evidence>
<dbReference type="OrthoDB" id="9800501at2"/>
<reference evidence="3 4" key="1">
    <citation type="submission" date="2016-10" db="EMBL/GenBank/DDBJ databases">
        <authorList>
            <person name="de Groot N.N."/>
        </authorList>
    </citation>
    <scope>NUCLEOTIDE SEQUENCE [LARGE SCALE GENOMIC DNA]</scope>
    <source>
        <strain evidence="3 4">CGMCC 1.9109</strain>
    </source>
</reference>
<evidence type="ECO:0000256" key="1">
    <source>
        <dbReference type="ARBA" id="ARBA00022729"/>
    </source>
</evidence>
<dbReference type="Proteomes" id="UP000183685">
    <property type="component" value="Unassembled WGS sequence"/>
</dbReference>
<dbReference type="PANTHER" id="PTHR35869:SF1">
    <property type="entry name" value="OUTER-MEMBRANE LIPOPROTEIN CARRIER PROTEIN"/>
    <property type="match status" value="1"/>
</dbReference>